<organism evidence="2 3">
    <name type="scientific">Phyllosticta citribraziliensis</name>
    <dbReference type="NCBI Taxonomy" id="989973"/>
    <lineage>
        <taxon>Eukaryota</taxon>
        <taxon>Fungi</taxon>
        <taxon>Dikarya</taxon>
        <taxon>Ascomycota</taxon>
        <taxon>Pezizomycotina</taxon>
        <taxon>Dothideomycetes</taxon>
        <taxon>Dothideomycetes incertae sedis</taxon>
        <taxon>Botryosphaeriales</taxon>
        <taxon>Phyllostictaceae</taxon>
        <taxon>Phyllosticta</taxon>
    </lineage>
</organism>
<reference evidence="2 3" key="1">
    <citation type="submission" date="2024-04" db="EMBL/GenBank/DDBJ databases">
        <title>Phyllosticta paracitricarpa is synonymous to the EU quarantine fungus P. citricarpa based on phylogenomic analyses.</title>
        <authorList>
            <consortium name="Lawrence Berkeley National Laboratory"/>
            <person name="Van ingen-buijs V.A."/>
            <person name="Van westerhoven A.C."/>
            <person name="Haridas S."/>
            <person name="Skiadas P."/>
            <person name="Martin F."/>
            <person name="Groenewald J.Z."/>
            <person name="Crous P.W."/>
            <person name="Seidl M.F."/>
        </authorList>
    </citation>
    <scope>NUCLEOTIDE SEQUENCE [LARGE SCALE GENOMIC DNA]</scope>
    <source>
        <strain evidence="2 3">CPC 17464</strain>
    </source>
</reference>
<dbReference type="Proteomes" id="UP001360953">
    <property type="component" value="Unassembled WGS sequence"/>
</dbReference>
<feature type="compositionally biased region" description="Low complexity" evidence="1">
    <location>
        <begin position="12"/>
        <end position="27"/>
    </location>
</feature>
<proteinExistence type="predicted"/>
<dbReference type="RefSeq" id="XP_066651476.1">
    <property type="nucleotide sequence ID" value="XM_066793830.1"/>
</dbReference>
<sequence length="572" mass="65719">MGQPSTSRRDATATPLFPTTAATNNTLEPPSPALHKAQKVFPLLDLPVELIQNITQHLAGPQLSDSSGQPHWNRSRYDPFRKDSPLADDFLTFRLTCSWINDATFVFFRRKYFTSRKVIMEFASLQDLLTLAHHPKLGRQIQSLRILPFFQDTGQFFEFESIEAKYCSNRMTKRSNYDQKQWSHIMESFDKLRKKIRTTHNINYNMRESELAQILLQRALSTFGGLRNIDFGYSIDKDWKMAELWEAAKMQEIVPMAKHSSVFAHINGGYPEIWLAHQSDALDIVIDAITKSEVSLSSLRLQDGSLQLGSVMMRTPSEAPTLQECLQRLSSLHLSFGTNFHHHLQRLSIKYVLELLSAAPRTLEELGINYEMNPQYLFHWHKTTEMIVAVAPLCNELFSKIRFPQLERLSIRCTSETITGVAQLISRHAGSLKAVEFDQTVPRKGHPNYEIWTSKLSESDLEVVHAEWSKILEACLQCDNLVNVDIYTQSDIYPETKHEGTEVTDIVSSHRLSGQHMHSEGVKSHGHLSYRRKEDYHKLSGGGDLEPRAKYLKRMLEQHFWEWKAAELVHGV</sequence>
<dbReference type="GeneID" id="92026736"/>
<name>A0ABR1L8T9_9PEZI</name>
<gene>
    <name evidence="2" type="ORF">J3D65DRAFT_121649</name>
</gene>
<evidence type="ECO:0000313" key="2">
    <source>
        <dbReference type="EMBL" id="KAK7531652.1"/>
    </source>
</evidence>
<feature type="region of interest" description="Disordered" evidence="1">
    <location>
        <begin position="1"/>
        <end position="32"/>
    </location>
</feature>
<keyword evidence="3" id="KW-1185">Reference proteome</keyword>
<evidence type="ECO:0008006" key="4">
    <source>
        <dbReference type="Google" id="ProtNLM"/>
    </source>
</evidence>
<accession>A0ABR1L8T9</accession>
<comment type="caution">
    <text evidence="2">The sequence shown here is derived from an EMBL/GenBank/DDBJ whole genome shotgun (WGS) entry which is preliminary data.</text>
</comment>
<protein>
    <recommendedName>
        <fullName evidence="4">F-box domain-containing protein</fullName>
    </recommendedName>
</protein>
<dbReference type="EMBL" id="JBBPEH010000012">
    <property type="protein sequence ID" value="KAK7531652.1"/>
    <property type="molecule type" value="Genomic_DNA"/>
</dbReference>
<evidence type="ECO:0000313" key="3">
    <source>
        <dbReference type="Proteomes" id="UP001360953"/>
    </source>
</evidence>
<evidence type="ECO:0000256" key="1">
    <source>
        <dbReference type="SAM" id="MobiDB-lite"/>
    </source>
</evidence>